<dbReference type="Gene3D" id="3.30.565.10">
    <property type="entry name" value="Histidine kinase-like ATPase, C-terminal domain"/>
    <property type="match status" value="1"/>
</dbReference>
<dbReference type="STRING" id="28134.SAMN05444288_1506"/>
<feature type="transmembrane region" description="Helical" evidence="1">
    <location>
        <begin position="53"/>
        <end position="72"/>
    </location>
</feature>
<dbReference type="GO" id="GO:0000155">
    <property type="term" value="F:phosphorelay sensor kinase activity"/>
    <property type="evidence" value="ECO:0007669"/>
    <property type="project" value="InterPro"/>
</dbReference>
<keyword evidence="1" id="KW-0472">Membrane</keyword>
<dbReference type="AlphaFoldDB" id="E7RRS1"/>
<evidence type="ECO:0000313" key="4">
    <source>
        <dbReference type="Proteomes" id="UP000005580"/>
    </source>
</evidence>
<evidence type="ECO:0000259" key="2">
    <source>
        <dbReference type="Pfam" id="PF06580"/>
    </source>
</evidence>
<dbReference type="InterPro" id="IPR050640">
    <property type="entry name" value="Bact_2-comp_sensor_kinase"/>
</dbReference>
<dbReference type="RefSeq" id="WP_004370054.1">
    <property type="nucleotide sequence ID" value="NZ_GL833119.1"/>
</dbReference>
<sequence>MATRSRNYKENLTYLILWLALFLSPILSMYIRMEENADMQFDWYEIFRVWKSFALYLFVFLLHNYVLAPILVYRHRRALYLSSVGCLVVLFFVVQCLQKPDERDMRGIHDREMYAGEPFDRRDKVPPMAGETTCESGAYEPDGKRMPHHPAGEAPFFHPPLILGERPIIASVMLILLVGMNLGVKLYFKSDDDMKEMALLEKQNLEQQLEYLKYQINPHFFMNTLNNIHALVDIDPDKAKLTILELSKMMRYVLYEANKTIVPLQHEIRFLHNYITLMRLRFTDKVSISVTIPDDIPDKGILPLMLITFVENAFKHGVSYRKESFISIAMTFTEERFTFVCRNSKHKNADAQDGGVGLENVRKRLDLFYGEDFTLTISDNEDAYEVFLDAPLADISQLVV</sequence>
<keyword evidence="3" id="KW-0808">Transferase</keyword>
<dbReference type="InterPro" id="IPR036890">
    <property type="entry name" value="HATPase_C_sf"/>
</dbReference>
<dbReference type="PANTHER" id="PTHR34220">
    <property type="entry name" value="SENSOR HISTIDINE KINASE YPDA"/>
    <property type="match status" value="1"/>
</dbReference>
<name>E7RRS1_9BACT</name>
<keyword evidence="1" id="KW-1133">Transmembrane helix</keyword>
<dbReference type="Pfam" id="PF06580">
    <property type="entry name" value="His_kinase"/>
    <property type="match status" value="1"/>
</dbReference>
<feature type="transmembrane region" description="Helical" evidence="1">
    <location>
        <begin position="79"/>
        <end position="97"/>
    </location>
</feature>
<reference evidence="3" key="1">
    <citation type="submission" date="2011-01" db="EMBL/GenBank/DDBJ databases">
        <authorList>
            <person name="Muzny D."/>
            <person name="Qin X."/>
            <person name="Buhay C."/>
            <person name="Dugan-Rocha S."/>
            <person name="Ding Y."/>
            <person name="Chen G."/>
            <person name="Hawes A."/>
            <person name="Holder M."/>
            <person name="Jhangiani S."/>
            <person name="Johnson A."/>
            <person name="Khan Z."/>
            <person name="Li Z."/>
            <person name="Liu W."/>
            <person name="Liu X."/>
            <person name="Perez L."/>
            <person name="Shen H."/>
            <person name="Wang Q."/>
            <person name="Watt J."/>
            <person name="Xi L."/>
            <person name="Xin Y."/>
            <person name="Zhou J."/>
            <person name="Deng J."/>
            <person name="Jiang H."/>
            <person name="Liu Y."/>
            <person name="Qu J."/>
            <person name="Song X.-Z."/>
            <person name="Zhang L."/>
            <person name="Villasana D."/>
            <person name="Johnson A."/>
            <person name="Liu J."/>
            <person name="Liyanage D."/>
            <person name="Lorensuhewa L."/>
            <person name="Robinson T."/>
            <person name="Song A."/>
            <person name="Song B.-B."/>
            <person name="Dinh H."/>
            <person name="Thornton R."/>
            <person name="Coyle M."/>
            <person name="Francisco L."/>
            <person name="Jackson L."/>
            <person name="Javaid M."/>
            <person name="Korchina V."/>
            <person name="Kovar C."/>
            <person name="Mata R."/>
            <person name="Mathew T."/>
            <person name="Ngo R."/>
            <person name="Nguyen L."/>
            <person name="Nguyen N."/>
            <person name="Okwuonu G."/>
            <person name="Ongeri F."/>
            <person name="Pham C."/>
            <person name="Simmons D."/>
            <person name="Wilczek-Boney K."/>
            <person name="Hale W."/>
            <person name="Jakkamsetti A."/>
            <person name="Pham P."/>
            <person name="Ruth R."/>
            <person name="San Lucas F."/>
            <person name="Warren J."/>
            <person name="Zhang J."/>
            <person name="Zhao Z."/>
            <person name="Zhou C."/>
            <person name="Zhu D."/>
            <person name="Lee S."/>
            <person name="Bess C."/>
            <person name="Blankenburg K."/>
            <person name="Forbes L."/>
            <person name="Fu Q."/>
            <person name="Gubbala S."/>
            <person name="Hirani K."/>
            <person name="Jayaseelan J.C."/>
            <person name="Lara F."/>
            <person name="Munidasa M."/>
            <person name="Palculict T."/>
            <person name="Patil S."/>
            <person name="Pu L.-L."/>
            <person name="Saada N."/>
            <person name="Tang L."/>
            <person name="Weissenberger G."/>
            <person name="Zhu Y."/>
            <person name="Hemphill L."/>
            <person name="Shang Y."/>
            <person name="Youmans B."/>
            <person name="Ayvaz T."/>
            <person name="Ross M."/>
            <person name="Santibanez J."/>
            <person name="Aqrawi P."/>
            <person name="Gross S."/>
            <person name="Joshi V."/>
            <person name="Fowler G."/>
            <person name="Nazareth L."/>
            <person name="Reid J."/>
            <person name="Worley K."/>
            <person name="Petrosino J."/>
            <person name="Highlander S."/>
            <person name="Gibbs R."/>
        </authorList>
    </citation>
    <scope>NUCLEOTIDE SEQUENCE [LARGE SCALE GENOMIC DNA]</scope>
    <source>
        <strain evidence="3">ATCC 33269</strain>
    </source>
</reference>
<proteinExistence type="predicted"/>
<dbReference type="PANTHER" id="PTHR34220:SF7">
    <property type="entry name" value="SENSOR HISTIDINE KINASE YPDA"/>
    <property type="match status" value="1"/>
</dbReference>
<keyword evidence="1" id="KW-0812">Transmembrane</keyword>
<protein>
    <submittedName>
        <fullName evidence="3">Histidine kinase</fullName>
    </submittedName>
</protein>
<gene>
    <name evidence="3" type="ORF">HMPREF0663_11872</name>
</gene>
<keyword evidence="3" id="KW-0418">Kinase</keyword>
<evidence type="ECO:0000313" key="3">
    <source>
        <dbReference type="EMBL" id="EFZ36959.1"/>
    </source>
</evidence>
<dbReference type="HOGENOM" id="CLU_020473_1_0_10"/>
<dbReference type="Proteomes" id="UP000005580">
    <property type="component" value="Unassembled WGS sequence"/>
</dbReference>
<dbReference type="InterPro" id="IPR010559">
    <property type="entry name" value="Sig_transdc_His_kin_internal"/>
</dbReference>
<accession>E7RRS1</accession>
<evidence type="ECO:0000256" key="1">
    <source>
        <dbReference type="SAM" id="Phobius"/>
    </source>
</evidence>
<comment type="caution">
    <text evidence="3">The sequence shown here is derived from an EMBL/GenBank/DDBJ whole genome shotgun (WGS) entry which is preliminary data.</text>
</comment>
<dbReference type="eggNOG" id="COG2972">
    <property type="taxonomic scope" value="Bacteria"/>
</dbReference>
<feature type="transmembrane region" description="Helical" evidence="1">
    <location>
        <begin position="168"/>
        <end position="188"/>
    </location>
</feature>
<dbReference type="GO" id="GO:0016020">
    <property type="term" value="C:membrane"/>
    <property type="evidence" value="ECO:0007669"/>
    <property type="project" value="InterPro"/>
</dbReference>
<dbReference type="EMBL" id="AEPE02000005">
    <property type="protein sequence ID" value="EFZ36959.1"/>
    <property type="molecule type" value="Genomic_DNA"/>
</dbReference>
<dbReference type="SUPFAM" id="SSF55874">
    <property type="entry name" value="ATPase domain of HSP90 chaperone/DNA topoisomerase II/histidine kinase"/>
    <property type="match status" value="1"/>
</dbReference>
<organism evidence="3 4">
    <name type="scientific">Hoylesella oralis ATCC 33269</name>
    <dbReference type="NCBI Taxonomy" id="873533"/>
    <lineage>
        <taxon>Bacteria</taxon>
        <taxon>Pseudomonadati</taxon>
        <taxon>Bacteroidota</taxon>
        <taxon>Bacteroidia</taxon>
        <taxon>Bacteroidales</taxon>
        <taxon>Prevotellaceae</taxon>
        <taxon>Hoylesella</taxon>
    </lineage>
</organism>
<feature type="transmembrane region" description="Helical" evidence="1">
    <location>
        <begin position="12"/>
        <end position="33"/>
    </location>
</feature>
<keyword evidence="4" id="KW-1185">Reference proteome</keyword>
<feature type="domain" description="Signal transduction histidine kinase internal region" evidence="2">
    <location>
        <begin position="208"/>
        <end position="285"/>
    </location>
</feature>